<name>A0A382DSY3_9ZZZZ</name>
<dbReference type="EMBL" id="UINC01040801">
    <property type="protein sequence ID" value="SVB41192.1"/>
    <property type="molecule type" value="Genomic_DNA"/>
</dbReference>
<sequence>MAVKNLHLEHLEDEIINNGIDGGRASINFLRSLRDMMKGNTKKGVNMTVKWDGAPAIWAGKHPETGQFFVAKKSLFTQQQLHYTSIQQIKEASELSGDLEKKFIESFNHLSKLAWNKILQGDLMFTEKDKKMQEIDGVNYVTFQPNTIMYAADIESDLGEAIDNAKYGIVFHTTYEGATIEDLGASFGADISTLGHSKDVWVDDATYKSVAGKSKMTAKDTVVLTKALQETGKSFHKIKKPALFKFKKVQQTIQSKGAGATYKTYMNAQIKKGKFNLTYNDYIKHFDSYWKDKVVAKVKMEKTKKMKEEMGVQLRRELVGLKLLITALTTFQTNMVNAKDVIIKGLNTVKGIGTFKKTSKGFEVVNPEGYVAIDDDGKAVKLVDRMEFSLNNFTVSKNWDK</sequence>
<organism evidence="1">
    <name type="scientific">marine metagenome</name>
    <dbReference type="NCBI Taxonomy" id="408172"/>
    <lineage>
        <taxon>unclassified sequences</taxon>
        <taxon>metagenomes</taxon>
        <taxon>ecological metagenomes</taxon>
    </lineage>
</organism>
<evidence type="ECO:0000313" key="1">
    <source>
        <dbReference type="EMBL" id="SVB41192.1"/>
    </source>
</evidence>
<dbReference type="InterPro" id="IPR046234">
    <property type="entry name" value="DUF6267"/>
</dbReference>
<gene>
    <name evidence="1" type="ORF">METZ01_LOCUS194046</name>
</gene>
<accession>A0A382DSY3</accession>
<protein>
    <submittedName>
        <fullName evidence="1">Uncharacterized protein</fullName>
    </submittedName>
</protein>
<dbReference type="Pfam" id="PF19782">
    <property type="entry name" value="DUF6267"/>
    <property type="match status" value="1"/>
</dbReference>
<proteinExistence type="predicted"/>
<reference evidence="1" key="1">
    <citation type="submission" date="2018-05" db="EMBL/GenBank/DDBJ databases">
        <authorList>
            <person name="Lanie J.A."/>
            <person name="Ng W.-L."/>
            <person name="Kazmierczak K.M."/>
            <person name="Andrzejewski T.M."/>
            <person name="Davidsen T.M."/>
            <person name="Wayne K.J."/>
            <person name="Tettelin H."/>
            <person name="Glass J.I."/>
            <person name="Rusch D."/>
            <person name="Podicherti R."/>
            <person name="Tsui H.-C.T."/>
            <person name="Winkler M.E."/>
        </authorList>
    </citation>
    <scope>NUCLEOTIDE SEQUENCE</scope>
</reference>
<dbReference type="AlphaFoldDB" id="A0A382DSY3"/>